<evidence type="ECO:0000259" key="5">
    <source>
        <dbReference type="Pfam" id="PF13180"/>
    </source>
</evidence>
<dbReference type="InterPro" id="IPR001940">
    <property type="entry name" value="Peptidase_S1C"/>
</dbReference>
<dbReference type="InterPro" id="IPR036034">
    <property type="entry name" value="PDZ_sf"/>
</dbReference>
<organism evidence="7 8">
    <name type="scientific">Klebsormidium nitens</name>
    <name type="common">Green alga</name>
    <name type="synonym">Ulothrix nitens</name>
    <dbReference type="NCBI Taxonomy" id="105231"/>
    <lineage>
        <taxon>Eukaryota</taxon>
        <taxon>Viridiplantae</taxon>
        <taxon>Streptophyta</taxon>
        <taxon>Klebsormidiophyceae</taxon>
        <taxon>Klebsormidiales</taxon>
        <taxon>Klebsormidiaceae</taxon>
        <taxon>Klebsormidium</taxon>
    </lineage>
</organism>
<dbReference type="InterPro" id="IPR041517">
    <property type="entry name" value="DEGP_PDZ"/>
</dbReference>
<dbReference type="PANTHER" id="PTHR45980:SF9">
    <property type="entry name" value="PROTEASE DO-LIKE 10, MITOCHONDRIAL-RELATED"/>
    <property type="match status" value="1"/>
</dbReference>
<dbReference type="GO" id="GO:0004252">
    <property type="term" value="F:serine-type endopeptidase activity"/>
    <property type="evidence" value="ECO:0000318"/>
    <property type="project" value="GO_Central"/>
</dbReference>
<dbReference type="Pfam" id="PF13365">
    <property type="entry name" value="Trypsin_2"/>
    <property type="match status" value="1"/>
</dbReference>
<dbReference type="SUPFAM" id="SSF50156">
    <property type="entry name" value="PDZ domain-like"/>
    <property type="match status" value="1"/>
</dbReference>
<protein>
    <submittedName>
        <fullName evidence="7">DegP serine protease</fullName>
    </submittedName>
</protein>
<dbReference type="GO" id="GO:0006508">
    <property type="term" value="P:proteolysis"/>
    <property type="evidence" value="ECO:0007669"/>
    <property type="project" value="UniProtKB-KW"/>
</dbReference>
<name>A0A1Y1I9M9_KLENI</name>
<dbReference type="SUPFAM" id="SSF50494">
    <property type="entry name" value="Trypsin-like serine proteases"/>
    <property type="match status" value="1"/>
</dbReference>
<dbReference type="EMBL" id="DF237291">
    <property type="protein sequence ID" value="GAQ87263.1"/>
    <property type="molecule type" value="Genomic_DNA"/>
</dbReference>
<evidence type="ECO:0000256" key="4">
    <source>
        <dbReference type="ARBA" id="ARBA00022825"/>
    </source>
</evidence>
<evidence type="ECO:0000259" key="6">
    <source>
        <dbReference type="Pfam" id="PF17815"/>
    </source>
</evidence>
<dbReference type="AlphaFoldDB" id="A0A1Y1I9M9"/>
<dbReference type="Gene3D" id="2.30.42.10">
    <property type="match status" value="1"/>
</dbReference>
<dbReference type="InterPro" id="IPR046449">
    <property type="entry name" value="DEGP_PDZ_sf"/>
</dbReference>
<feature type="domain" description="PDZ" evidence="5">
    <location>
        <begin position="471"/>
        <end position="571"/>
    </location>
</feature>
<dbReference type="OMA" id="LIENCDT"/>
<dbReference type="Proteomes" id="UP000054558">
    <property type="component" value="Unassembled WGS sequence"/>
</dbReference>
<accession>A0A1Y1I9M9</accession>
<sequence>MLSGVLRRRAAAEWALPWGGRFLRELSFFAEGSAPSGRHVSNNSAATSVLKGELASALNTSGVRSSVNQTYGSALKRPLEITLQSKVRWGLSVSRPAVEHSPFLESASGVPALEMFLEAPSHGLSPPAVFDSIQTVAAKSTRALSIRPPLPPSGSAWASHDTFRTLFRGASSKYLSSSSLTSPSPFSSQPLRTARATCWKVAGARSHYTRFLGDDGDQLVDPPEAADLVPTAHTGPPVPLHSYPNAMMPFLASPPPLDAVVKIFTVTSSPNYFLPWQNKPQREVSGSGFVISGQRILTNAHVVANQTFVLVRKHGTSTKYRAEVEAVGHECDLAVLKVPNDDFWEGMHPLEFGEIPQLQEQVAVVGYPQGGDNISVTAGVVSRVELTQYAHGAGLLLAVQIDAAINPGNSGGPAVMDFGSGGMNSNWKVVGVAFQNLREADSIGYIIPVPVIQHFLEDVQETGHYVGFCGLGLSCQQLENAQLRDHLGMRPGMTGVLVNRVQSLTDSHNHIRKDDVLMAFDGVPIANDGTVSFRKRERISFDHLVAMKKAGETAVVKVLRDGKELDLEVEVNPVKALVPIHQYDKLPSYFIFAGLVFVPLTQPYLHEYGDDWYNTSPRRLCERAMRSLPTQEGEQMVILSQVLIDDINSGYQTLADLQVKKVNGIDVRNLRHLRRLVEGCTEKHVRFDLDDERVMVLNFDEAKRASEGILSRHRIPSHISEDLMEDRFGDSGDAVDSTWPDRVAEHWAIPVGNRTSSKL</sequence>
<evidence type="ECO:0000313" key="7">
    <source>
        <dbReference type="EMBL" id="GAQ87263.1"/>
    </source>
</evidence>
<comment type="similarity">
    <text evidence="1">Belongs to the peptidase S1C family.</text>
</comment>
<keyword evidence="8" id="KW-1185">Reference proteome</keyword>
<evidence type="ECO:0000256" key="3">
    <source>
        <dbReference type="ARBA" id="ARBA00022801"/>
    </source>
</evidence>
<keyword evidence="2 7" id="KW-0645">Protease</keyword>
<proteinExistence type="inferred from homology"/>
<dbReference type="InterPro" id="IPR009003">
    <property type="entry name" value="Peptidase_S1_PA"/>
</dbReference>
<evidence type="ECO:0000313" key="8">
    <source>
        <dbReference type="Proteomes" id="UP000054558"/>
    </source>
</evidence>
<keyword evidence="3" id="KW-0378">Hydrolase</keyword>
<reference evidence="7 8" key="1">
    <citation type="journal article" date="2014" name="Nat. Commun.">
        <title>Klebsormidium flaccidum genome reveals primary factors for plant terrestrial adaptation.</title>
        <authorList>
            <person name="Hori K."/>
            <person name="Maruyama F."/>
            <person name="Fujisawa T."/>
            <person name="Togashi T."/>
            <person name="Yamamoto N."/>
            <person name="Seo M."/>
            <person name="Sato S."/>
            <person name="Yamada T."/>
            <person name="Mori H."/>
            <person name="Tajima N."/>
            <person name="Moriyama T."/>
            <person name="Ikeuchi M."/>
            <person name="Watanabe M."/>
            <person name="Wada H."/>
            <person name="Kobayashi K."/>
            <person name="Saito M."/>
            <person name="Masuda T."/>
            <person name="Sasaki-Sekimoto Y."/>
            <person name="Mashiguchi K."/>
            <person name="Awai K."/>
            <person name="Shimojima M."/>
            <person name="Masuda S."/>
            <person name="Iwai M."/>
            <person name="Nobusawa T."/>
            <person name="Narise T."/>
            <person name="Kondo S."/>
            <person name="Saito H."/>
            <person name="Sato R."/>
            <person name="Murakawa M."/>
            <person name="Ihara Y."/>
            <person name="Oshima-Yamada Y."/>
            <person name="Ohtaka K."/>
            <person name="Satoh M."/>
            <person name="Sonobe K."/>
            <person name="Ishii M."/>
            <person name="Ohtani R."/>
            <person name="Kanamori-Sato M."/>
            <person name="Honoki R."/>
            <person name="Miyazaki D."/>
            <person name="Mochizuki H."/>
            <person name="Umetsu J."/>
            <person name="Higashi K."/>
            <person name="Shibata D."/>
            <person name="Kamiya Y."/>
            <person name="Sato N."/>
            <person name="Nakamura Y."/>
            <person name="Tabata S."/>
            <person name="Ida S."/>
            <person name="Kurokawa K."/>
            <person name="Ohta H."/>
        </authorList>
    </citation>
    <scope>NUCLEOTIDE SEQUENCE [LARGE SCALE GENOMIC DNA]</scope>
    <source>
        <strain evidence="7 8">NIES-2285</strain>
    </source>
</reference>
<dbReference type="STRING" id="105231.A0A1Y1I9M9"/>
<dbReference type="Gene3D" id="3.20.190.20">
    <property type="match status" value="1"/>
</dbReference>
<dbReference type="PANTHER" id="PTHR45980">
    <property type="match status" value="1"/>
</dbReference>
<evidence type="ECO:0000256" key="1">
    <source>
        <dbReference type="ARBA" id="ARBA00010541"/>
    </source>
</evidence>
<dbReference type="Pfam" id="PF13180">
    <property type="entry name" value="PDZ_2"/>
    <property type="match status" value="1"/>
</dbReference>
<dbReference type="PRINTS" id="PR00834">
    <property type="entry name" value="PROTEASES2C"/>
</dbReference>
<gene>
    <name evidence="7" type="ORF">KFL_003420020</name>
</gene>
<evidence type="ECO:0000256" key="2">
    <source>
        <dbReference type="ARBA" id="ARBA00022670"/>
    </source>
</evidence>
<dbReference type="OrthoDB" id="4217619at2759"/>
<dbReference type="Gene3D" id="2.40.10.10">
    <property type="entry name" value="Trypsin-like serine proteases"/>
    <property type="match status" value="2"/>
</dbReference>
<dbReference type="InterPro" id="IPR001478">
    <property type="entry name" value="PDZ"/>
</dbReference>
<feature type="domain" description="Protease Do-like PDZ" evidence="6">
    <location>
        <begin position="578"/>
        <end position="722"/>
    </location>
</feature>
<dbReference type="InterPro" id="IPR043504">
    <property type="entry name" value="Peptidase_S1_PA_chymotrypsin"/>
</dbReference>
<keyword evidence="4" id="KW-0720">Serine protease</keyword>
<dbReference type="Pfam" id="PF17815">
    <property type="entry name" value="PDZ_3"/>
    <property type="match status" value="1"/>
</dbReference>